<dbReference type="GO" id="GO:1901982">
    <property type="term" value="F:maltose binding"/>
    <property type="evidence" value="ECO:0007669"/>
    <property type="project" value="TreeGrafter"/>
</dbReference>
<dbReference type="InterPro" id="IPR006059">
    <property type="entry name" value="SBP"/>
</dbReference>
<keyword evidence="3 4" id="KW-0732">Signal</keyword>
<comment type="similarity">
    <text evidence="1">Belongs to the bacterial solute-binding protein 1 family.</text>
</comment>
<evidence type="ECO:0000256" key="4">
    <source>
        <dbReference type="SAM" id="SignalP"/>
    </source>
</evidence>
<name>A0A147F8U4_MICTE</name>
<organism evidence="5 6">
    <name type="scientific">Microbacterium testaceum</name>
    <name type="common">Aureobacterium testaceum</name>
    <name type="synonym">Brevibacterium testaceum</name>
    <dbReference type="NCBI Taxonomy" id="2033"/>
    <lineage>
        <taxon>Bacteria</taxon>
        <taxon>Bacillati</taxon>
        <taxon>Actinomycetota</taxon>
        <taxon>Actinomycetes</taxon>
        <taxon>Micrococcales</taxon>
        <taxon>Microbacteriaceae</taxon>
        <taxon>Microbacterium</taxon>
    </lineage>
</organism>
<protein>
    <recommendedName>
        <fullName evidence="7">Sugar ABC transporter substrate-binding protein</fullName>
    </recommendedName>
</protein>
<dbReference type="PATRIC" id="fig|2033.4.peg.202"/>
<feature type="signal peptide" evidence="4">
    <location>
        <begin position="1"/>
        <end position="26"/>
    </location>
</feature>
<dbReference type="SUPFAM" id="SSF53850">
    <property type="entry name" value="Periplasmic binding protein-like II"/>
    <property type="match status" value="1"/>
</dbReference>
<dbReference type="EMBL" id="LDRV01000040">
    <property type="protein sequence ID" value="KTS12926.1"/>
    <property type="molecule type" value="Genomic_DNA"/>
</dbReference>
<evidence type="ECO:0000313" key="5">
    <source>
        <dbReference type="EMBL" id="KTS12926.1"/>
    </source>
</evidence>
<dbReference type="GO" id="GO:0042956">
    <property type="term" value="P:maltodextrin transmembrane transport"/>
    <property type="evidence" value="ECO:0007669"/>
    <property type="project" value="TreeGrafter"/>
</dbReference>
<dbReference type="Pfam" id="PF13416">
    <property type="entry name" value="SBP_bac_8"/>
    <property type="match status" value="1"/>
</dbReference>
<dbReference type="PROSITE" id="PS51257">
    <property type="entry name" value="PROKAR_LIPOPROTEIN"/>
    <property type="match status" value="1"/>
</dbReference>
<comment type="caution">
    <text evidence="5">The sequence shown here is derived from an EMBL/GenBank/DDBJ whole genome shotgun (WGS) entry which is preliminary data.</text>
</comment>
<dbReference type="Gene3D" id="3.40.190.10">
    <property type="entry name" value="Periplasmic binding protein-like II"/>
    <property type="match status" value="1"/>
</dbReference>
<dbReference type="RefSeq" id="WP_058597958.1">
    <property type="nucleotide sequence ID" value="NZ_LDRR01000107.1"/>
</dbReference>
<dbReference type="PANTHER" id="PTHR30061:SF50">
    <property type="entry name" value="MALTOSE_MALTODEXTRIN-BINDING PERIPLASMIC PROTEIN"/>
    <property type="match status" value="1"/>
</dbReference>
<evidence type="ECO:0000256" key="3">
    <source>
        <dbReference type="ARBA" id="ARBA00022729"/>
    </source>
</evidence>
<dbReference type="GO" id="GO:0055052">
    <property type="term" value="C:ATP-binding cassette (ABC) transporter complex, substrate-binding subunit-containing"/>
    <property type="evidence" value="ECO:0007669"/>
    <property type="project" value="TreeGrafter"/>
</dbReference>
<reference evidence="5 6" key="1">
    <citation type="journal article" date="2016" name="Front. Microbiol.">
        <title>Genomic Resource of Rice Seed Associated Bacteria.</title>
        <authorList>
            <person name="Midha S."/>
            <person name="Bansal K."/>
            <person name="Sharma S."/>
            <person name="Kumar N."/>
            <person name="Patil P.P."/>
            <person name="Chaudhry V."/>
            <person name="Patil P.B."/>
        </authorList>
    </citation>
    <scope>NUCLEOTIDE SEQUENCE [LARGE SCALE GENOMIC DNA]</scope>
    <source>
        <strain evidence="5 6">RSA3</strain>
    </source>
</reference>
<dbReference type="PANTHER" id="PTHR30061">
    <property type="entry name" value="MALTOSE-BINDING PERIPLASMIC PROTEIN"/>
    <property type="match status" value="1"/>
</dbReference>
<accession>A0A147F8U4</accession>
<sequence>MASTSQRLRRVALPAVGLTAALALTACSGGGGQAAPAQTDGFDGVSLTVWNSIDFEPYQGLQKKYFEDCASQLGITVDVQTQSGDYTTKLLQAAGAKALPDVALLSTDTQLPQLASQGVLADLSQYGIGTDGLADSVAGLGTYQDTLYGLPVQVEDYAIFYNKAAFAAAGIPETAPKTFDDLVKLAGSLTTADQKGIVLPGIGGDGSTPVYFLPFLLSAGGDPADPTGAGAVEAVDLYKNLVANGSLSSEFVNWGWESIDQWTSQKAALTVSGPWNLVDTSIPFEWGTFPFPTAKSGESPKVNLLGYVYGAAANADAQKEAAAAALIKCRASEENQIDTAVQGGYIPALQSAQTAFVEKVPAAAPFVDAVDGAYNSAQLGTEWNTLQQQYVDAIQAATVGGQTAQAALEQASGK</sequence>
<dbReference type="Proteomes" id="UP000072189">
    <property type="component" value="Unassembled WGS sequence"/>
</dbReference>
<feature type="chain" id="PRO_5039146853" description="Sugar ABC transporter substrate-binding protein" evidence="4">
    <location>
        <begin position="27"/>
        <end position="414"/>
    </location>
</feature>
<evidence type="ECO:0000313" key="6">
    <source>
        <dbReference type="Proteomes" id="UP000072189"/>
    </source>
</evidence>
<dbReference type="AlphaFoldDB" id="A0A147F8U4"/>
<evidence type="ECO:0008006" key="7">
    <source>
        <dbReference type="Google" id="ProtNLM"/>
    </source>
</evidence>
<keyword evidence="2" id="KW-0813">Transport</keyword>
<gene>
    <name evidence="5" type="ORF">RSA3_07215</name>
</gene>
<evidence type="ECO:0000256" key="1">
    <source>
        <dbReference type="ARBA" id="ARBA00008520"/>
    </source>
</evidence>
<dbReference type="OrthoDB" id="9780991at2"/>
<evidence type="ECO:0000256" key="2">
    <source>
        <dbReference type="ARBA" id="ARBA00022448"/>
    </source>
</evidence>
<proteinExistence type="inferred from homology"/>
<dbReference type="GO" id="GO:0015768">
    <property type="term" value="P:maltose transport"/>
    <property type="evidence" value="ECO:0007669"/>
    <property type="project" value="TreeGrafter"/>
</dbReference>